<organism evidence="2 3">
    <name type="scientific">Halioglobus maricola</name>
    <dbReference type="NCBI Taxonomy" id="2601894"/>
    <lineage>
        <taxon>Bacteria</taxon>
        <taxon>Pseudomonadati</taxon>
        <taxon>Pseudomonadota</taxon>
        <taxon>Gammaproteobacteria</taxon>
        <taxon>Cellvibrionales</taxon>
        <taxon>Halieaceae</taxon>
        <taxon>Halioglobus</taxon>
    </lineage>
</organism>
<reference evidence="2 3" key="1">
    <citation type="submission" date="2019-02" db="EMBL/GenBank/DDBJ databases">
        <authorList>
            <person name="Li S.-H."/>
        </authorList>
    </citation>
    <scope>NUCLEOTIDE SEQUENCE [LARGE SCALE GENOMIC DNA]</scope>
    <source>
        <strain evidence="2 3">IMCC14385</strain>
    </source>
</reference>
<feature type="transmembrane region" description="Helical" evidence="1">
    <location>
        <begin position="71"/>
        <end position="90"/>
    </location>
</feature>
<feature type="transmembrane region" description="Helical" evidence="1">
    <location>
        <begin position="41"/>
        <end position="59"/>
    </location>
</feature>
<dbReference type="RefSeq" id="WP_153240198.1">
    <property type="nucleotide sequence ID" value="NZ_CP036422.1"/>
</dbReference>
<dbReference type="OrthoDB" id="7107790at2"/>
<dbReference type="AlphaFoldDB" id="A0A5P9NMK7"/>
<evidence type="ECO:0000313" key="3">
    <source>
        <dbReference type="Proteomes" id="UP000326287"/>
    </source>
</evidence>
<feature type="transmembrane region" description="Helical" evidence="1">
    <location>
        <begin position="142"/>
        <end position="159"/>
    </location>
</feature>
<evidence type="ECO:0000256" key="1">
    <source>
        <dbReference type="SAM" id="Phobius"/>
    </source>
</evidence>
<dbReference type="KEGG" id="halc:EY643_16160"/>
<evidence type="ECO:0000313" key="2">
    <source>
        <dbReference type="EMBL" id="QFU77060.1"/>
    </source>
</evidence>
<accession>A0A5P9NMK7</accession>
<proteinExistence type="predicted"/>
<dbReference type="EMBL" id="CP036422">
    <property type="protein sequence ID" value="QFU77060.1"/>
    <property type="molecule type" value="Genomic_DNA"/>
</dbReference>
<name>A0A5P9NMK7_9GAMM</name>
<keyword evidence="1" id="KW-0812">Transmembrane</keyword>
<keyword evidence="3" id="KW-1185">Reference proteome</keyword>
<dbReference type="Proteomes" id="UP000326287">
    <property type="component" value="Chromosome"/>
</dbReference>
<keyword evidence="1" id="KW-0472">Membrane</keyword>
<protein>
    <submittedName>
        <fullName evidence="2">Uncharacterized protein</fullName>
    </submittedName>
</protein>
<sequence>MHYLFLLLIWITPAVIAGMLGWSGIWGTGSAFAEYLIPLPVAGGAFHIPGLVLSFLAFKAINTGEEGIKHAIAYGAFALFVVMLTLHLDFERFYNWLTTDYQPAGSPIRFESNMLFLFTICDAFWVWIYAMIKGARFDRTNVTIAVLAPLAVLAAQHVANKVSGPEFSIGGVAPGDNRGQETQFIFTSAEYDEELLLGWLREKSSLGVPWMNANTEHEAIVFTNSMQLLKWGKYGEIDSSNTIATVCSYEEDKSRSIYEGLYDCFEGRETTHMKVARIATENPTGLHVWVDSWYARTVMCDTVTIPDDRLRRDIALFNTCMNLSTDFDRDMQRFEDAYGDNPEAMALIRARVDEVGLPKSIPPMGRP</sequence>
<keyword evidence="1" id="KW-1133">Transmembrane helix</keyword>
<gene>
    <name evidence="2" type="ORF">EY643_16160</name>
</gene>
<feature type="transmembrane region" description="Helical" evidence="1">
    <location>
        <begin position="110"/>
        <end position="130"/>
    </location>
</feature>